<evidence type="ECO:0000313" key="2">
    <source>
        <dbReference type="EMBL" id="KAH7038324.1"/>
    </source>
</evidence>
<dbReference type="RefSeq" id="XP_046017445.1">
    <property type="nucleotide sequence ID" value="XM_046152950.1"/>
</dbReference>
<organism evidence="2 3">
    <name type="scientific">Microdochium trichocladiopsis</name>
    <dbReference type="NCBI Taxonomy" id="1682393"/>
    <lineage>
        <taxon>Eukaryota</taxon>
        <taxon>Fungi</taxon>
        <taxon>Dikarya</taxon>
        <taxon>Ascomycota</taxon>
        <taxon>Pezizomycotina</taxon>
        <taxon>Sordariomycetes</taxon>
        <taxon>Xylariomycetidae</taxon>
        <taxon>Xylariales</taxon>
        <taxon>Microdochiaceae</taxon>
        <taxon>Microdochium</taxon>
    </lineage>
</organism>
<feature type="region of interest" description="Disordered" evidence="1">
    <location>
        <begin position="1"/>
        <end position="26"/>
    </location>
</feature>
<protein>
    <submittedName>
        <fullName evidence="2">Uncharacterized protein</fullName>
    </submittedName>
</protein>
<proteinExistence type="predicted"/>
<evidence type="ECO:0000256" key="1">
    <source>
        <dbReference type="SAM" id="MobiDB-lite"/>
    </source>
</evidence>
<feature type="region of interest" description="Disordered" evidence="1">
    <location>
        <begin position="93"/>
        <end position="112"/>
    </location>
</feature>
<sequence>MVPRRGPMPLSGPHGIPCRGQGARGHEYHVSRLERNPFPRSISTASESRAQESLRSGWGQERVVPSYPWASWVPCRARWSRYRAVPLRLGSAGGNHDRPPNVRSPTRGAWPAFQGRDRTWASSSLSSRHRDWAPPLAARNPPVKQRVSTSQLYGDGAIVDKLLPPSRLIGTIMAVGVGFERFGIHQRELFRPGRPTRNGRRADLTRTQYPRGVRPELLAQKPTHIMTRRKNGVLPVLVEKGIMSDCFCLLLASSCTGVP</sequence>
<dbReference type="GeneID" id="70182496"/>
<comment type="caution">
    <text evidence="2">The sequence shown here is derived from an EMBL/GenBank/DDBJ whole genome shotgun (WGS) entry which is preliminary data.</text>
</comment>
<dbReference type="AlphaFoldDB" id="A0A9P9BVA7"/>
<name>A0A9P9BVA7_9PEZI</name>
<keyword evidence="3" id="KW-1185">Reference proteome</keyword>
<gene>
    <name evidence="2" type="ORF">B0I36DRAFT_316011</name>
</gene>
<evidence type="ECO:0000313" key="3">
    <source>
        <dbReference type="Proteomes" id="UP000756346"/>
    </source>
</evidence>
<dbReference type="Proteomes" id="UP000756346">
    <property type="component" value="Unassembled WGS sequence"/>
</dbReference>
<dbReference type="EMBL" id="JAGTJQ010000002">
    <property type="protein sequence ID" value="KAH7038324.1"/>
    <property type="molecule type" value="Genomic_DNA"/>
</dbReference>
<accession>A0A9P9BVA7</accession>
<reference evidence="2" key="1">
    <citation type="journal article" date="2021" name="Nat. Commun.">
        <title>Genetic determinants of endophytism in the Arabidopsis root mycobiome.</title>
        <authorList>
            <person name="Mesny F."/>
            <person name="Miyauchi S."/>
            <person name="Thiergart T."/>
            <person name="Pickel B."/>
            <person name="Atanasova L."/>
            <person name="Karlsson M."/>
            <person name="Huettel B."/>
            <person name="Barry K.W."/>
            <person name="Haridas S."/>
            <person name="Chen C."/>
            <person name="Bauer D."/>
            <person name="Andreopoulos W."/>
            <person name="Pangilinan J."/>
            <person name="LaButti K."/>
            <person name="Riley R."/>
            <person name="Lipzen A."/>
            <person name="Clum A."/>
            <person name="Drula E."/>
            <person name="Henrissat B."/>
            <person name="Kohler A."/>
            <person name="Grigoriev I.V."/>
            <person name="Martin F.M."/>
            <person name="Hacquard S."/>
        </authorList>
    </citation>
    <scope>NUCLEOTIDE SEQUENCE</scope>
    <source>
        <strain evidence="2">MPI-CAGE-CH-0230</strain>
    </source>
</reference>